<dbReference type="WBParaSite" id="Hba_04392">
    <property type="protein sequence ID" value="Hba_04392"/>
    <property type="gene ID" value="Hba_04392"/>
</dbReference>
<keyword evidence="1" id="KW-0812">Transmembrane</keyword>
<feature type="transmembrane region" description="Helical" evidence="1">
    <location>
        <begin position="242"/>
        <end position="262"/>
    </location>
</feature>
<dbReference type="Proteomes" id="UP000095283">
    <property type="component" value="Unplaced"/>
</dbReference>
<protein>
    <submittedName>
        <fullName evidence="3">FBD domain-containing protein</fullName>
    </submittedName>
</protein>
<reference evidence="3" key="1">
    <citation type="submission" date="2016-11" db="UniProtKB">
        <authorList>
            <consortium name="WormBaseParasite"/>
        </authorList>
    </citation>
    <scope>IDENTIFICATION</scope>
</reference>
<sequence length="515" mass="59246">MFVMFIRSVFLIISPMHNAATLSLIQYAVQGSLGKDRTVISIKRRMFIGGTLFKANCLRCFVLLLGPLSNTIKWLKVSYCLFSIILIIMKYEEFRGFVHGQKISFISQGTTFLNLLPAPIQQFVLSYARFRTQQPYLSYSMLCKDHLERIVLSSLLREECLLEGHYLRYAGFLSDTIRDLVFYICTVLLMHVPIAKQSRVTEEEGAPIAESDELVARRSTRFDGLLSFSCIKVRRFFKGIRFTVYVICPLTFFCFFLFGMFLDLPFDVQIYILEKVRIVNSSIYHLKHTCVDLTPSEARNLKLLSKRFKHIIETHGQHLTRREIEAIKICEILLKGRIVCRTVSLLFPCSPETLGNALNEFIRVSCASELENIDERGIHFPREFFSIPSVRELTVLNIWGYCEFSDENLLAVNHTILRLGSCDISEDGLRKILQVNMLNSKLMLIFSIVKNLLSCSRFSNVYFIVNQVWKIEHIQEGLLICTREQLIGVTDPFLVIHGDIVHRTSYAAGDASWST</sequence>
<keyword evidence="1" id="KW-1133">Transmembrane helix</keyword>
<proteinExistence type="predicted"/>
<keyword evidence="1" id="KW-0472">Membrane</keyword>
<organism evidence="2 3">
    <name type="scientific">Heterorhabditis bacteriophora</name>
    <name type="common">Entomopathogenic nematode worm</name>
    <dbReference type="NCBI Taxonomy" id="37862"/>
    <lineage>
        <taxon>Eukaryota</taxon>
        <taxon>Metazoa</taxon>
        <taxon>Ecdysozoa</taxon>
        <taxon>Nematoda</taxon>
        <taxon>Chromadorea</taxon>
        <taxon>Rhabditida</taxon>
        <taxon>Rhabditina</taxon>
        <taxon>Rhabditomorpha</taxon>
        <taxon>Strongyloidea</taxon>
        <taxon>Heterorhabditidae</taxon>
        <taxon>Heterorhabditis</taxon>
    </lineage>
</organism>
<accession>A0A1I7WHC0</accession>
<evidence type="ECO:0000313" key="2">
    <source>
        <dbReference type="Proteomes" id="UP000095283"/>
    </source>
</evidence>
<name>A0A1I7WHC0_HETBA</name>
<dbReference type="AlphaFoldDB" id="A0A1I7WHC0"/>
<evidence type="ECO:0000256" key="1">
    <source>
        <dbReference type="SAM" id="Phobius"/>
    </source>
</evidence>
<evidence type="ECO:0000313" key="3">
    <source>
        <dbReference type="WBParaSite" id="Hba_04392"/>
    </source>
</evidence>
<keyword evidence="2" id="KW-1185">Reference proteome</keyword>